<dbReference type="Proteomes" id="UP001229421">
    <property type="component" value="Unassembled WGS sequence"/>
</dbReference>
<sequence>MVTKPQVLIITAIILITAIIIATVTTAFLPVIITTINHRQRHRHPEHPPLPSPYDDVSQFLRSNGFNFTANIIYHSPDLFISSPETTIFAIPDVIISNITIDLLSYHISPNKYTFQDLFHKPINTCLCTLFQPKKISITKKDGKNHLLEINNVLITNPDMFIHHSVVIHAVNGPFSSFNELPICNVTQNQVTNNTIGVNFDVVKIKAEWKMVVKFLTSSGFTPFAFWLYNVFDGIVKDHPHVHSMTIFAPPVIEILEMPANMVSKFMRYHIVPKKYSFKHLVSMSKGASIMTLCPGKEIEITGTVGNVSDDQLLLINRVEITSPDLLSSRSFVVHGIARAFDMNGDARVFM</sequence>
<protein>
    <recommendedName>
        <fullName evidence="4">FAS1 domain-containing protein</fullName>
    </recommendedName>
</protein>
<accession>A0AAD8L8U1</accession>
<proteinExistence type="predicted"/>
<keyword evidence="3" id="KW-1185">Reference proteome</keyword>
<dbReference type="AlphaFoldDB" id="A0AAD8L8U1"/>
<dbReference type="Gene3D" id="2.30.180.10">
    <property type="entry name" value="FAS1 domain"/>
    <property type="match status" value="1"/>
</dbReference>
<keyword evidence="1" id="KW-0472">Membrane</keyword>
<keyword evidence="1" id="KW-0812">Transmembrane</keyword>
<dbReference type="SUPFAM" id="SSF82153">
    <property type="entry name" value="FAS1 domain"/>
    <property type="match status" value="2"/>
</dbReference>
<dbReference type="InterPro" id="IPR036378">
    <property type="entry name" value="FAS1_dom_sf"/>
</dbReference>
<dbReference type="InterPro" id="IPR052806">
    <property type="entry name" value="Fasciclin-like_AGP"/>
</dbReference>
<dbReference type="PANTHER" id="PTHR33985">
    <property type="entry name" value="OS02G0491300 PROTEIN-RELATED"/>
    <property type="match status" value="1"/>
</dbReference>
<evidence type="ECO:0000256" key="1">
    <source>
        <dbReference type="SAM" id="Phobius"/>
    </source>
</evidence>
<organism evidence="2 3">
    <name type="scientific">Tagetes erecta</name>
    <name type="common">African marigold</name>
    <dbReference type="NCBI Taxonomy" id="13708"/>
    <lineage>
        <taxon>Eukaryota</taxon>
        <taxon>Viridiplantae</taxon>
        <taxon>Streptophyta</taxon>
        <taxon>Embryophyta</taxon>
        <taxon>Tracheophyta</taxon>
        <taxon>Spermatophyta</taxon>
        <taxon>Magnoliopsida</taxon>
        <taxon>eudicotyledons</taxon>
        <taxon>Gunneridae</taxon>
        <taxon>Pentapetalae</taxon>
        <taxon>asterids</taxon>
        <taxon>campanulids</taxon>
        <taxon>Asterales</taxon>
        <taxon>Asteraceae</taxon>
        <taxon>Asteroideae</taxon>
        <taxon>Heliantheae alliance</taxon>
        <taxon>Tageteae</taxon>
        <taxon>Tagetes</taxon>
    </lineage>
</organism>
<evidence type="ECO:0008006" key="4">
    <source>
        <dbReference type="Google" id="ProtNLM"/>
    </source>
</evidence>
<evidence type="ECO:0000313" key="3">
    <source>
        <dbReference type="Proteomes" id="UP001229421"/>
    </source>
</evidence>
<name>A0AAD8L8U1_TARER</name>
<dbReference type="EMBL" id="JAUHHV010000001">
    <property type="protein sequence ID" value="KAK1437909.1"/>
    <property type="molecule type" value="Genomic_DNA"/>
</dbReference>
<reference evidence="2" key="1">
    <citation type="journal article" date="2023" name="bioRxiv">
        <title>Improved chromosome-level genome assembly for marigold (Tagetes erecta).</title>
        <authorList>
            <person name="Jiang F."/>
            <person name="Yuan L."/>
            <person name="Wang S."/>
            <person name="Wang H."/>
            <person name="Xu D."/>
            <person name="Wang A."/>
            <person name="Fan W."/>
        </authorList>
    </citation>
    <scope>NUCLEOTIDE SEQUENCE</scope>
    <source>
        <strain evidence="2">WSJ</strain>
        <tissue evidence="2">Leaf</tissue>
    </source>
</reference>
<gene>
    <name evidence="2" type="ORF">QVD17_03709</name>
</gene>
<evidence type="ECO:0000313" key="2">
    <source>
        <dbReference type="EMBL" id="KAK1437909.1"/>
    </source>
</evidence>
<keyword evidence="1" id="KW-1133">Transmembrane helix</keyword>
<comment type="caution">
    <text evidence="2">The sequence shown here is derived from an EMBL/GenBank/DDBJ whole genome shotgun (WGS) entry which is preliminary data.</text>
</comment>
<feature type="transmembrane region" description="Helical" evidence="1">
    <location>
        <begin position="6"/>
        <end position="33"/>
    </location>
</feature>
<dbReference type="PANTHER" id="PTHR33985:SF19">
    <property type="entry name" value="FASCICLIN-LIKE ARABINOGALACTAN PROTEIN 21"/>
    <property type="match status" value="1"/>
</dbReference>